<reference evidence="8" key="1">
    <citation type="journal article" date="2023" name="Int. J. Syst. Evol. Microbiol.">
        <title>Mesoterricola silvestris gen. nov., sp. nov., Mesoterricola sediminis sp. nov., Geothrix oryzae sp. nov., Geothrix edaphica sp. nov., Geothrix rubra sp. nov., and Geothrix limicola sp. nov., six novel members of Acidobacteriota isolated from soils.</title>
        <authorList>
            <person name="Itoh H."/>
            <person name="Sugisawa Y."/>
            <person name="Mise K."/>
            <person name="Xu Z."/>
            <person name="Kuniyasu M."/>
            <person name="Ushijima N."/>
            <person name="Kawano K."/>
            <person name="Kobayashi E."/>
            <person name="Shiratori Y."/>
            <person name="Masuda Y."/>
            <person name="Senoo K."/>
        </authorList>
    </citation>
    <scope>NUCLEOTIDE SEQUENCE [LARGE SCALE GENOMIC DNA]</scope>
    <source>
        <strain evidence="8">W79</strain>
    </source>
</reference>
<organism evidence="7 8">
    <name type="scientific">Mesoterricola silvestris</name>
    <dbReference type="NCBI Taxonomy" id="2927979"/>
    <lineage>
        <taxon>Bacteria</taxon>
        <taxon>Pseudomonadati</taxon>
        <taxon>Acidobacteriota</taxon>
        <taxon>Holophagae</taxon>
        <taxon>Holophagales</taxon>
        <taxon>Holophagaceae</taxon>
        <taxon>Mesoterricola</taxon>
    </lineage>
</organism>
<evidence type="ECO:0000256" key="4">
    <source>
        <dbReference type="ARBA" id="ARBA00022833"/>
    </source>
</evidence>
<dbReference type="KEGG" id="msil:METEAL_21300"/>
<keyword evidence="4" id="KW-0862">Zinc</keyword>
<dbReference type="InterPro" id="IPR036866">
    <property type="entry name" value="RibonucZ/Hydroxyglut_hydro"/>
</dbReference>
<dbReference type="GO" id="GO:0016787">
    <property type="term" value="F:hydrolase activity"/>
    <property type="evidence" value="ECO:0007669"/>
    <property type="project" value="UniProtKB-KW"/>
</dbReference>
<dbReference type="RefSeq" id="WP_316415864.1">
    <property type="nucleotide sequence ID" value="NZ_AP027080.1"/>
</dbReference>
<proteinExistence type="inferred from homology"/>
<dbReference type="EMBL" id="AP027080">
    <property type="protein sequence ID" value="BDU72956.1"/>
    <property type="molecule type" value="Genomic_DNA"/>
</dbReference>
<accession>A0AA48GHH1</accession>
<dbReference type="Proteomes" id="UP001238179">
    <property type="component" value="Chromosome"/>
</dbReference>
<dbReference type="InterPro" id="IPR051013">
    <property type="entry name" value="MBL_superfamily_lactonases"/>
</dbReference>
<dbReference type="AlphaFoldDB" id="A0AA48GHH1"/>
<feature type="chain" id="PRO_5041395564" evidence="5">
    <location>
        <begin position="18"/>
        <end position="283"/>
    </location>
</feature>
<keyword evidence="5" id="KW-0732">Signal</keyword>
<dbReference type="Pfam" id="PF00753">
    <property type="entry name" value="Lactamase_B"/>
    <property type="match status" value="1"/>
</dbReference>
<evidence type="ECO:0000259" key="6">
    <source>
        <dbReference type="SMART" id="SM00849"/>
    </source>
</evidence>
<dbReference type="GO" id="GO:0046872">
    <property type="term" value="F:metal ion binding"/>
    <property type="evidence" value="ECO:0007669"/>
    <property type="project" value="UniProtKB-KW"/>
</dbReference>
<evidence type="ECO:0000256" key="5">
    <source>
        <dbReference type="SAM" id="SignalP"/>
    </source>
</evidence>
<dbReference type="PANTHER" id="PTHR42978:SF6">
    <property type="entry name" value="QUORUM-QUENCHING LACTONASE YTNP-RELATED"/>
    <property type="match status" value="1"/>
</dbReference>
<dbReference type="SUPFAM" id="SSF56281">
    <property type="entry name" value="Metallo-hydrolase/oxidoreductase"/>
    <property type="match status" value="1"/>
</dbReference>
<evidence type="ECO:0000313" key="7">
    <source>
        <dbReference type="EMBL" id="BDU72956.1"/>
    </source>
</evidence>
<keyword evidence="8" id="KW-1185">Reference proteome</keyword>
<dbReference type="PANTHER" id="PTHR42978">
    <property type="entry name" value="QUORUM-QUENCHING LACTONASE YTNP-RELATED-RELATED"/>
    <property type="match status" value="1"/>
</dbReference>
<dbReference type="Gene3D" id="3.60.15.10">
    <property type="entry name" value="Ribonuclease Z/Hydroxyacylglutathione hydrolase-like"/>
    <property type="match status" value="1"/>
</dbReference>
<sequence>MRILLPCLATLILNAQAPVPLGRMTVQPLVDGTLSLEASLLKDIPPAEAVGLLGGRKAASTPVNAFLVRMPGRTLLVDTGMGKDPDVDSGHLLTQLAAAGLKPDQVDMVLITHFHFDHVGGLLRPDGTRAFPRAKLCVSRTEHDQWTTKAGLPERLWDRIPKVKAIFAAYGKDVTLLGDGATPAEGVTALAAPGHTAGHMVFAFRSEGKELWCIGDLIHFGAVQFARPKTGIVYDLDGERAVASRLDFFRRAAAAQAVLAGAHLPKLVRIVPEGEGYRTVNVD</sequence>
<evidence type="ECO:0000256" key="3">
    <source>
        <dbReference type="ARBA" id="ARBA00022801"/>
    </source>
</evidence>
<dbReference type="SMART" id="SM00849">
    <property type="entry name" value="Lactamase_B"/>
    <property type="match status" value="1"/>
</dbReference>
<dbReference type="InterPro" id="IPR001279">
    <property type="entry name" value="Metallo-B-lactamas"/>
</dbReference>
<dbReference type="CDD" id="cd07720">
    <property type="entry name" value="OPHC2-like_MBL-fold"/>
    <property type="match status" value="1"/>
</dbReference>
<evidence type="ECO:0000256" key="2">
    <source>
        <dbReference type="ARBA" id="ARBA00022723"/>
    </source>
</evidence>
<comment type="similarity">
    <text evidence="1">Belongs to the metallo-beta-lactamase superfamily.</text>
</comment>
<keyword evidence="2" id="KW-0479">Metal-binding</keyword>
<gene>
    <name evidence="7" type="ORF">METEAL_21300</name>
</gene>
<keyword evidence="3" id="KW-0378">Hydrolase</keyword>
<feature type="domain" description="Metallo-beta-lactamase" evidence="6">
    <location>
        <begin position="62"/>
        <end position="263"/>
    </location>
</feature>
<protein>
    <submittedName>
        <fullName evidence="7">MBL fold metallo-hydrolase</fullName>
    </submittedName>
</protein>
<evidence type="ECO:0000256" key="1">
    <source>
        <dbReference type="ARBA" id="ARBA00007749"/>
    </source>
</evidence>
<feature type="signal peptide" evidence="5">
    <location>
        <begin position="1"/>
        <end position="17"/>
    </location>
</feature>
<name>A0AA48GHH1_9BACT</name>
<evidence type="ECO:0000313" key="8">
    <source>
        <dbReference type="Proteomes" id="UP001238179"/>
    </source>
</evidence>